<name>A0ABD1YWK5_9MARC</name>
<proteinExistence type="predicted"/>
<sequence length="164" mass="18536">MRGWTIFVSIARMCRMSRKMKGEGFTVSTVAHDSKNFVVKGGEDLEGLYYPAIRRDKGCRKFFFGIDTPARYFQAGSEGSRKEKNDDVKELAGKEHSDGPAENDAMSRNPIVNLDRNIDSGPDLDHVWDTLLYAGFGVGIHTSNNDVKQEKPMENLPDYCHLWD</sequence>
<reference evidence="2 3" key="1">
    <citation type="submission" date="2024-09" db="EMBL/GenBank/DDBJ databases">
        <title>Chromosome-scale assembly of Riccia fluitans.</title>
        <authorList>
            <person name="Paukszto L."/>
            <person name="Sawicki J."/>
            <person name="Karawczyk K."/>
            <person name="Piernik-Szablinska J."/>
            <person name="Szczecinska M."/>
            <person name="Mazdziarz M."/>
        </authorList>
    </citation>
    <scope>NUCLEOTIDE SEQUENCE [LARGE SCALE GENOMIC DNA]</scope>
    <source>
        <strain evidence="2">Rf_01</strain>
        <tissue evidence="2">Aerial parts of the thallus</tissue>
    </source>
</reference>
<feature type="region of interest" description="Disordered" evidence="1">
    <location>
        <begin position="75"/>
        <end position="108"/>
    </location>
</feature>
<keyword evidence="3" id="KW-1185">Reference proteome</keyword>
<organism evidence="2 3">
    <name type="scientific">Riccia fluitans</name>
    <dbReference type="NCBI Taxonomy" id="41844"/>
    <lineage>
        <taxon>Eukaryota</taxon>
        <taxon>Viridiplantae</taxon>
        <taxon>Streptophyta</taxon>
        <taxon>Embryophyta</taxon>
        <taxon>Marchantiophyta</taxon>
        <taxon>Marchantiopsida</taxon>
        <taxon>Marchantiidae</taxon>
        <taxon>Marchantiales</taxon>
        <taxon>Ricciaceae</taxon>
        <taxon>Riccia</taxon>
    </lineage>
</organism>
<dbReference type="Proteomes" id="UP001605036">
    <property type="component" value="Unassembled WGS sequence"/>
</dbReference>
<dbReference type="EMBL" id="JBHFFA010000003">
    <property type="protein sequence ID" value="KAL2635083.1"/>
    <property type="molecule type" value="Genomic_DNA"/>
</dbReference>
<accession>A0ABD1YWK5</accession>
<protein>
    <submittedName>
        <fullName evidence="2">Uncharacterized protein</fullName>
    </submittedName>
</protein>
<evidence type="ECO:0000313" key="3">
    <source>
        <dbReference type="Proteomes" id="UP001605036"/>
    </source>
</evidence>
<comment type="caution">
    <text evidence="2">The sequence shown here is derived from an EMBL/GenBank/DDBJ whole genome shotgun (WGS) entry which is preliminary data.</text>
</comment>
<evidence type="ECO:0000256" key="1">
    <source>
        <dbReference type="SAM" id="MobiDB-lite"/>
    </source>
</evidence>
<gene>
    <name evidence="2" type="ORF">R1flu_006562</name>
</gene>
<evidence type="ECO:0000313" key="2">
    <source>
        <dbReference type="EMBL" id="KAL2635083.1"/>
    </source>
</evidence>
<dbReference type="AlphaFoldDB" id="A0ABD1YWK5"/>
<feature type="compositionally biased region" description="Basic and acidic residues" evidence="1">
    <location>
        <begin position="79"/>
        <end position="99"/>
    </location>
</feature>